<dbReference type="GeneID" id="20092444"/>
<dbReference type="AlphaFoldDB" id="A0A024T865"/>
<gene>
    <name evidence="1" type="ORF">H310_15394</name>
</gene>
<reference evidence="1" key="1">
    <citation type="submission" date="2013-12" db="EMBL/GenBank/DDBJ databases">
        <title>The Genome Sequence of Aphanomyces invadans NJM9701.</title>
        <authorList>
            <consortium name="The Broad Institute Genomics Platform"/>
            <person name="Russ C."/>
            <person name="Tyler B."/>
            <person name="van West P."/>
            <person name="Dieguez-Uribeondo J."/>
            <person name="Young S.K."/>
            <person name="Zeng Q."/>
            <person name="Gargeya S."/>
            <person name="Fitzgerald M."/>
            <person name="Abouelleil A."/>
            <person name="Alvarado L."/>
            <person name="Chapman S.B."/>
            <person name="Gainer-Dewar J."/>
            <person name="Goldberg J."/>
            <person name="Griggs A."/>
            <person name="Gujja S."/>
            <person name="Hansen M."/>
            <person name="Howarth C."/>
            <person name="Imamovic A."/>
            <person name="Ireland A."/>
            <person name="Larimer J."/>
            <person name="McCowan C."/>
            <person name="Murphy C."/>
            <person name="Pearson M."/>
            <person name="Poon T.W."/>
            <person name="Priest M."/>
            <person name="Roberts A."/>
            <person name="Saif S."/>
            <person name="Shea T."/>
            <person name="Sykes S."/>
            <person name="Wortman J."/>
            <person name="Nusbaum C."/>
            <person name="Birren B."/>
        </authorList>
    </citation>
    <scope>NUCLEOTIDE SEQUENCE [LARGE SCALE GENOMIC DNA]</scope>
    <source>
        <strain evidence="1">NJM9701</strain>
    </source>
</reference>
<evidence type="ECO:0000313" key="1">
    <source>
        <dbReference type="EMBL" id="ETV89776.1"/>
    </source>
</evidence>
<name>A0A024T865_9STRA</name>
<dbReference type="EMBL" id="KI914382">
    <property type="protein sequence ID" value="ETV89776.1"/>
    <property type="molecule type" value="Genomic_DNA"/>
</dbReference>
<accession>A0A024T865</accession>
<dbReference type="RefSeq" id="XP_008881591.1">
    <property type="nucleotide sequence ID" value="XM_008883369.1"/>
</dbReference>
<organism evidence="1">
    <name type="scientific">Aphanomyces invadans</name>
    <dbReference type="NCBI Taxonomy" id="157072"/>
    <lineage>
        <taxon>Eukaryota</taxon>
        <taxon>Sar</taxon>
        <taxon>Stramenopiles</taxon>
        <taxon>Oomycota</taxon>
        <taxon>Saprolegniomycetes</taxon>
        <taxon>Saprolegniales</taxon>
        <taxon>Verrucalvaceae</taxon>
        <taxon>Aphanomyces</taxon>
    </lineage>
</organism>
<protein>
    <submittedName>
        <fullName evidence="1">Uncharacterized protein</fullName>
    </submittedName>
</protein>
<dbReference type="VEuPathDB" id="FungiDB:H310_15394"/>
<sequence>MDSVGGIKVKQCEQVTDKEAARLLKKFLSSHHREHADEFQQHALTVQQEVETQLQLILSHLQTTSTSS</sequence>
<proteinExistence type="predicted"/>